<reference evidence="1" key="1">
    <citation type="submission" date="2021-03" db="EMBL/GenBank/DDBJ databases">
        <title>Draft genome sequence of rust myrtle Austropuccinia psidii MF-1, a brazilian biotype.</title>
        <authorList>
            <person name="Quecine M.C."/>
            <person name="Pachon D.M.R."/>
            <person name="Bonatelli M.L."/>
            <person name="Correr F.H."/>
            <person name="Franceschini L.M."/>
            <person name="Leite T.F."/>
            <person name="Margarido G.R.A."/>
            <person name="Almeida C.A."/>
            <person name="Ferrarezi J.A."/>
            <person name="Labate C.A."/>
        </authorList>
    </citation>
    <scope>NUCLEOTIDE SEQUENCE</scope>
    <source>
        <strain evidence="1">MF-1</strain>
    </source>
</reference>
<gene>
    <name evidence="1" type="ORF">O181_131382</name>
</gene>
<evidence type="ECO:0000313" key="2">
    <source>
        <dbReference type="Proteomes" id="UP000765509"/>
    </source>
</evidence>
<keyword evidence="2" id="KW-1185">Reference proteome</keyword>
<evidence type="ECO:0000313" key="1">
    <source>
        <dbReference type="EMBL" id="MBW0591667.1"/>
    </source>
</evidence>
<dbReference type="EMBL" id="AVOT02144346">
    <property type="protein sequence ID" value="MBW0591667.1"/>
    <property type="molecule type" value="Genomic_DNA"/>
</dbReference>
<dbReference type="Proteomes" id="UP000765509">
    <property type="component" value="Unassembled WGS sequence"/>
</dbReference>
<accession>A0A9Q3QD95</accession>
<comment type="caution">
    <text evidence="1">The sequence shown here is derived from an EMBL/GenBank/DDBJ whole genome shotgun (WGS) entry which is preliminary data.</text>
</comment>
<dbReference type="AlphaFoldDB" id="A0A9Q3QD95"/>
<name>A0A9Q3QD95_9BASI</name>
<sequence>MSSPSSPLNSTIRELVPTNCHKEYMCHVSEIHQMQLQKHQILHRIALLQRENDAPDEEIPLLQRKLEVKNRIIQQMQADLLIEVNDMEARLQRLLG</sequence>
<protein>
    <submittedName>
        <fullName evidence="1">Uncharacterized protein</fullName>
    </submittedName>
</protein>
<proteinExistence type="predicted"/>
<organism evidence="1 2">
    <name type="scientific">Austropuccinia psidii MF-1</name>
    <dbReference type="NCBI Taxonomy" id="1389203"/>
    <lineage>
        <taxon>Eukaryota</taxon>
        <taxon>Fungi</taxon>
        <taxon>Dikarya</taxon>
        <taxon>Basidiomycota</taxon>
        <taxon>Pucciniomycotina</taxon>
        <taxon>Pucciniomycetes</taxon>
        <taxon>Pucciniales</taxon>
        <taxon>Sphaerophragmiaceae</taxon>
        <taxon>Austropuccinia</taxon>
    </lineage>
</organism>